<organism evidence="1 2">
    <name type="scientific">Candidatus Nitrospira nitrificans</name>
    <dbReference type="NCBI Taxonomy" id="1742973"/>
    <lineage>
        <taxon>Bacteria</taxon>
        <taxon>Pseudomonadati</taxon>
        <taxon>Nitrospirota</taxon>
        <taxon>Nitrospiria</taxon>
        <taxon>Nitrospirales</taxon>
        <taxon>Nitrospiraceae</taxon>
        <taxon>Nitrospira</taxon>
    </lineage>
</organism>
<dbReference type="InterPro" id="IPR011486">
    <property type="entry name" value="BBP2"/>
</dbReference>
<evidence type="ECO:0008006" key="3">
    <source>
        <dbReference type="Google" id="ProtNLM"/>
    </source>
</evidence>
<dbReference type="EMBL" id="CZPZ01000035">
    <property type="protein sequence ID" value="CUS39761.1"/>
    <property type="molecule type" value="Genomic_DNA"/>
</dbReference>
<dbReference type="Pfam" id="PF07642">
    <property type="entry name" value="BBP2"/>
    <property type="match status" value="1"/>
</dbReference>
<dbReference type="STRING" id="1742973.COMA2_80168"/>
<gene>
    <name evidence="1" type="ORF">COMA2_80168</name>
</gene>
<keyword evidence="2" id="KW-1185">Reference proteome</keyword>
<name>A0A0S4LQF9_9BACT</name>
<reference evidence="2" key="1">
    <citation type="submission" date="2015-10" db="EMBL/GenBank/DDBJ databases">
        <authorList>
            <person name="Luecker S."/>
            <person name="Luecker S."/>
        </authorList>
    </citation>
    <scope>NUCLEOTIDE SEQUENCE [LARGE SCALE GENOMIC DNA]</scope>
</reference>
<evidence type="ECO:0000313" key="2">
    <source>
        <dbReference type="Proteomes" id="UP000198736"/>
    </source>
</evidence>
<protein>
    <recommendedName>
        <fullName evidence="3">Outer membrane protein</fullName>
    </recommendedName>
</protein>
<proteinExistence type="predicted"/>
<evidence type="ECO:0000313" key="1">
    <source>
        <dbReference type="EMBL" id="CUS39761.1"/>
    </source>
</evidence>
<dbReference type="Proteomes" id="UP000198736">
    <property type="component" value="Unassembled WGS sequence"/>
</dbReference>
<accession>A0A0S4LQF9</accession>
<dbReference type="AlphaFoldDB" id="A0A0S4LQF9"/>
<sequence length="422" mass="47958">MLRKEPHTSVAKSRIEKSTYRPAGSRAGFRVYDVSSINFKSSPKIEPCDSVHVFLLMGGGLLLAASLSHAAETERSWHYGAYLDVSYGINANLPDNHRWRSKETTERTNILSPNMALAYLRKEPNEQSRWGMELAAQGGYDTEDLVPHEHPMSGADALRHLARANVSYLAPIGKGLEFTGGLIKGFINYESFYAKNNFNYTRAYLTDFNPNFMFAVGGRYTVTPNVDVGLHALNGFHHLAHSNDLPSFAAELDWRIATRLTWYQNVYYGPDQTNTGMKFWRFFSDSTLQWRAQDWTVALTYDIGTERTADEPANPRRFWMASALFTQYDLGGPWTIGFRPEVFWDRDGILTQARQLLVGVTSTLGYRRHIGCHELIVRLEYRFDRSTGPEGGFFKNDQTTAVSRLVADQHVAWVGFLWAYDS</sequence>